<comment type="caution">
    <text evidence="2">The sequence shown here is derived from an EMBL/GenBank/DDBJ whole genome shotgun (WGS) entry which is preliminary data.</text>
</comment>
<dbReference type="EMBL" id="JBEAFC010000012">
    <property type="protein sequence ID" value="KAL1534173.1"/>
    <property type="molecule type" value="Genomic_DNA"/>
</dbReference>
<dbReference type="InterPro" id="IPR053772">
    <property type="entry name" value="At1g61320/At1g61330-like"/>
</dbReference>
<dbReference type="AlphaFoldDB" id="A0ABD1FT56"/>
<evidence type="ECO:0000313" key="2">
    <source>
        <dbReference type="EMBL" id="KAL1534173.1"/>
    </source>
</evidence>
<reference evidence="2 3" key="1">
    <citation type="submission" date="2024-06" db="EMBL/GenBank/DDBJ databases">
        <title>A chromosome level genome sequence of Diviner's sage (Salvia divinorum).</title>
        <authorList>
            <person name="Ford S.A."/>
            <person name="Ro D.-K."/>
            <person name="Ness R.W."/>
            <person name="Phillips M.A."/>
        </authorList>
    </citation>
    <scope>NUCLEOTIDE SEQUENCE [LARGE SCALE GENOMIC DNA]</scope>
    <source>
        <strain evidence="2">SAF-2024a</strain>
        <tissue evidence="2">Leaf</tissue>
    </source>
</reference>
<dbReference type="PROSITE" id="PS50181">
    <property type="entry name" value="FBOX"/>
    <property type="match status" value="1"/>
</dbReference>
<organism evidence="2 3">
    <name type="scientific">Salvia divinorum</name>
    <name type="common">Maria pastora</name>
    <name type="synonym">Diviner's sage</name>
    <dbReference type="NCBI Taxonomy" id="28513"/>
    <lineage>
        <taxon>Eukaryota</taxon>
        <taxon>Viridiplantae</taxon>
        <taxon>Streptophyta</taxon>
        <taxon>Embryophyta</taxon>
        <taxon>Tracheophyta</taxon>
        <taxon>Spermatophyta</taxon>
        <taxon>Magnoliopsida</taxon>
        <taxon>eudicotyledons</taxon>
        <taxon>Gunneridae</taxon>
        <taxon>Pentapetalae</taxon>
        <taxon>asterids</taxon>
        <taxon>lamiids</taxon>
        <taxon>Lamiales</taxon>
        <taxon>Lamiaceae</taxon>
        <taxon>Nepetoideae</taxon>
        <taxon>Mentheae</taxon>
        <taxon>Salviinae</taxon>
        <taxon>Salvia</taxon>
        <taxon>Salvia subgen. Calosphace</taxon>
    </lineage>
</organism>
<feature type="domain" description="F-box" evidence="1">
    <location>
        <begin position="29"/>
        <end position="77"/>
    </location>
</feature>
<dbReference type="InterPro" id="IPR053781">
    <property type="entry name" value="F-box_AtFBL13-like"/>
</dbReference>
<dbReference type="Gene3D" id="1.20.1280.50">
    <property type="match status" value="1"/>
</dbReference>
<protein>
    <submittedName>
        <fullName evidence="2">F-box/LRR-repeat protein-like protein</fullName>
    </submittedName>
</protein>
<dbReference type="InterPro" id="IPR001810">
    <property type="entry name" value="F-box_dom"/>
</dbReference>
<dbReference type="Gene3D" id="3.80.10.10">
    <property type="entry name" value="Ribonuclease Inhibitor"/>
    <property type="match status" value="1"/>
</dbReference>
<dbReference type="SUPFAM" id="SSF52047">
    <property type="entry name" value="RNI-like"/>
    <property type="match status" value="1"/>
</dbReference>
<gene>
    <name evidence="2" type="ORF">AAHA92_30391</name>
</gene>
<proteinExistence type="predicted"/>
<dbReference type="PANTHER" id="PTHR34145">
    <property type="entry name" value="OS02G0105600 PROTEIN"/>
    <property type="match status" value="1"/>
</dbReference>
<dbReference type="Proteomes" id="UP001567538">
    <property type="component" value="Unassembled WGS sequence"/>
</dbReference>
<evidence type="ECO:0000313" key="3">
    <source>
        <dbReference type="Proteomes" id="UP001567538"/>
    </source>
</evidence>
<dbReference type="PANTHER" id="PTHR34145:SF68">
    <property type="entry name" value="FBD DOMAIN-CONTAINING PROTEIN"/>
    <property type="match status" value="1"/>
</dbReference>
<name>A0ABD1FT56_SALDI</name>
<evidence type="ECO:0000259" key="1">
    <source>
        <dbReference type="PROSITE" id="PS50181"/>
    </source>
</evidence>
<dbReference type="InterPro" id="IPR036047">
    <property type="entry name" value="F-box-like_dom_sf"/>
</dbReference>
<keyword evidence="3" id="KW-1185">Reference proteome</keyword>
<sequence length="396" mass="45509">MDGTNSNQQESCKQHKHKKRRIECDIGVADRISELPDEIIYIILSFLTLREAAATSLLSHRWSDLWKHTSNLDFVDTTNRHHNMETTEIEHDSWDVETCKHVKMVNSVLESHQALFLKEFRIQFYINSSAQSTITKWLKFVWSRQVERLDLKFICYSPKHTVVLGDLVGEMRPMKHLKTLSLRSLKVSGEDISLFLRNCPLLRELNIEASTLTSDVHLVSMQDRGNYGSRYIKLHFASAVSCITSQLQKLILSLALYPKKLLLGGFPEMPNLKELVVKDSSLYEHGCLLPLTSAISACPCLQEFMFEFLDSVENAAPNVERCPHQRLEMLKFQGSCATDIIKSVTYISDCCDAFQKIKTCTPLMSKADVQAHRDHMHHLQLELSHQVQLKFFKIID</sequence>
<dbReference type="InterPro" id="IPR032675">
    <property type="entry name" value="LRR_dom_sf"/>
</dbReference>
<dbReference type="SUPFAM" id="SSF81383">
    <property type="entry name" value="F-box domain"/>
    <property type="match status" value="1"/>
</dbReference>
<accession>A0ABD1FT56</accession>
<dbReference type="Pfam" id="PF00646">
    <property type="entry name" value="F-box"/>
    <property type="match status" value="1"/>
</dbReference>
<dbReference type="CDD" id="cd22160">
    <property type="entry name" value="F-box_AtFBL13-like"/>
    <property type="match status" value="1"/>
</dbReference>